<dbReference type="CDD" id="cd01829">
    <property type="entry name" value="SGNH_hydrolase_peri2"/>
    <property type="match status" value="1"/>
</dbReference>
<dbReference type="InterPro" id="IPR036514">
    <property type="entry name" value="SGNH_hydro_sf"/>
</dbReference>
<evidence type="ECO:0000313" key="3">
    <source>
        <dbReference type="Proteomes" id="UP000078103"/>
    </source>
</evidence>
<protein>
    <submittedName>
        <fullName evidence="2">Peptidoglycan O-acetyltransferase</fullName>
    </submittedName>
</protein>
<feature type="compositionally biased region" description="Basic residues" evidence="1">
    <location>
        <begin position="1"/>
        <end position="16"/>
    </location>
</feature>
<dbReference type="Gene3D" id="3.40.50.1110">
    <property type="entry name" value="SGNH hydrolase"/>
    <property type="match status" value="1"/>
</dbReference>
<dbReference type="PANTHER" id="PTHR30383">
    <property type="entry name" value="THIOESTERASE 1/PROTEASE 1/LYSOPHOSPHOLIPASE L1"/>
    <property type="match status" value="1"/>
</dbReference>
<dbReference type="Pfam" id="PF04311">
    <property type="entry name" value="DUF459"/>
    <property type="match status" value="1"/>
</dbReference>
<feature type="compositionally biased region" description="Basic and acidic residues" evidence="1">
    <location>
        <begin position="17"/>
        <end position="32"/>
    </location>
</feature>
<feature type="compositionally biased region" description="Basic residues" evidence="1">
    <location>
        <begin position="90"/>
        <end position="100"/>
    </location>
</feature>
<feature type="region of interest" description="Disordered" evidence="1">
    <location>
        <begin position="1"/>
        <end position="111"/>
    </location>
</feature>
<dbReference type="InterPro" id="IPR051532">
    <property type="entry name" value="Ester_Hydrolysis_Enzymes"/>
</dbReference>
<dbReference type="EMBL" id="LXSH01000009">
    <property type="protein sequence ID" value="OAM24387.1"/>
    <property type="molecule type" value="Genomic_DNA"/>
</dbReference>
<evidence type="ECO:0000313" key="2">
    <source>
        <dbReference type="EMBL" id="OAM24387.1"/>
    </source>
</evidence>
<reference evidence="3" key="1">
    <citation type="submission" date="2016-05" db="EMBL/GenBank/DDBJ databases">
        <title>Draft genome of Corynebacterium afermentans subsp. afermentans LCDC 88199T.</title>
        <authorList>
            <person name="Bernier A.-M."/>
            <person name="Bernard K."/>
        </authorList>
    </citation>
    <scope>NUCLEOTIDE SEQUENCE [LARGE SCALE GENOMIC DNA]</scope>
    <source>
        <strain evidence="3">NML120819</strain>
    </source>
</reference>
<dbReference type="AlphaFoldDB" id="A0A1A9RRZ5"/>
<dbReference type="GO" id="GO:0004622">
    <property type="term" value="F:phosphatidylcholine lysophospholipase activity"/>
    <property type="evidence" value="ECO:0007669"/>
    <property type="project" value="TreeGrafter"/>
</dbReference>
<dbReference type="GO" id="GO:0016740">
    <property type="term" value="F:transferase activity"/>
    <property type="evidence" value="ECO:0007669"/>
    <property type="project" value="UniProtKB-KW"/>
</dbReference>
<feature type="compositionally biased region" description="Low complexity" evidence="1">
    <location>
        <begin position="44"/>
        <end position="78"/>
    </location>
</feature>
<dbReference type="Proteomes" id="UP000078103">
    <property type="component" value="Unassembled WGS sequence"/>
</dbReference>
<keyword evidence="2" id="KW-0808">Transferase</keyword>
<sequence length="491" mass="54576">MNPSKAKRRANKHKHRDQSARRKSSVEKRPEQLELPVSMPEQVAAKPESQAKAKAKAAAQQKTKPAAKAAKTETTSPSRFQVASGQTARAGHKAPQRKPKSAQYATVRPAKTARPVADAASLFSPASDKQNKPASPVWRLYVAMLLTALLTVWFSQDSINAYWQQTYHRASPLEKLNDYGWWRSGSRWQQAALERHEAALSWLETKNESWRQQYTAEHAPPSIVVLPTEPTVPSEAEAKPASAPVVAQNTAPKPLPERVQLSAGDKVFFAGDSMMEGVAPHVQRWLSSQYGIDSLNLSRQSTGLSYPSFFDWPATIEKTLREDQKIRLLVVFLGPNDPWDFPNPEPGTRGYLKFQSPEWEQVYRQRIERIVTAAKAADVQIIWLGVPLMKSSRLNAQMRYLDSLFASELAGKTIWLPTDKIMGGEDGQYRDSISINGQTVRLRSKDGIHFTIKGQQFLADQIAGRIDYRPANAVAPATPAASETVMASGKS</sequence>
<organism evidence="2 3">
    <name type="scientific">Eikenella corrodens</name>
    <dbReference type="NCBI Taxonomy" id="539"/>
    <lineage>
        <taxon>Bacteria</taxon>
        <taxon>Pseudomonadati</taxon>
        <taxon>Pseudomonadota</taxon>
        <taxon>Betaproteobacteria</taxon>
        <taxon>Neisseriales</taxon>
        <taxon>Neisseriaceae</taxon>
        <taxon>Eikenella</taxon>
    </lineage>
</organism>
<comment type="caution">
    <text evidence="2">The sequence shown here is derived from an EMBL/GenBank/DDBJ whole genome shotgun (WGS) entry which is preliminary data.</text>
</comment>
<evidence type="ECO:0000256" key="1">
    <source>
        <dbReference type="SAM" id="MobiDB-lite"/>
    </source>
</evidence>
<gene>
    <name evidence="2" type="ORF">A7P89_02090</name>
</gene>
<name>A0A1A9RRZ5_EIKCO</name>
<dbReference type="SUPFAM" id="SSF52266">
    <property type="entry name" value="SGNH hydrolase"/>
    <property type="match status" value="1"/>
</dbReference>
<dbReference type="InterPro" id="IPR007407">
    <property type="entry name" value="DUF459"/>
</dbReference>
<proteinExistence type="predicted"/>
<dbReference type="PANTHER" id="PTHR30383:SF24">
    <property type="entry name" value="THIOESTERASE 1_PROTEASE 1_LYSOPHOSPHOLIPASE L1"/>
    <property type="match status" value="1"/>
</dbReference>
<accession>A0A1A9RRZ5</accession>